<evidence type="ECO:0000313" key="3">
    <source>
        <dbReference type="Proteomes" id="UP000308707"/>
    </source>
</evidence>
<reference evidence="2 3" key="1">
    <citation type="submission" date="2019-04" db="EMBL/GenBank/DDBJ databases">
        <title>Reference strain of H23.</title>
        <authorList>
            <person name="Luo X."/>
        </authorList>
    </citation>
    <scope>NUCLEOTIDE SEQUENCE [LARGE SCALE GENOMIC DNA]</scope>
    <source>
        <strain evidence="2 3">H23</strain>
    </source>
</reference>
<accession>A0A4U5JYI5</accession>
<comment type="caution">
    <text evidence="2">The sequence shown here is derived from an EMBL/GenBank/DDBJ whole genome shotgun (WGS) entry which is preliminary data.</text>
</comment>
<dbReference type="AlphaFoldDB" id="A0A4U5JYI5"/>
<dbReference type="Proteomes" id="UP000308707">
    <property type="component" value="Unassembled WGS sequence"/>
</dbReference>
<keyword evidence="3" id="KW-1185">Reference proteome</keyword>
<keyword evidence="1" id="KW-0472">Membrane</keyword>
<evidence type="ECO:0000256" key="1">
    <source>
        <dbReference type="SAM" id="Phobius"/>
    </source>
</evidence>
<dbReference type="EMBL" id="SZUA01000001">
    <property type="protein sequence ID" value="TKR33307.1"/>
    <property type="molecule type" value="Genomic_DNA"/>
</dbReference>
<evidence type="ECO:0000313" key="2">
    <source>
        <dbReference type="EMBL" id="TKR33307.1"/>
    </source>
</evidence>
<organism evidence="2 3">
    <name type="scientific">Luteimonas gilva</name>
    <dbReference type="NCBI Taxonomy" id="2572684"/>
    <lineage>
        <taxon>Bacteria</taxon>
        <taxon>Pseudomonadati</taxon>
        <taxon>Pseudomonadota</taxon>
        <taxon>Gammaproteobacteria</taxon>
        <taxon>Lysobacterales</taxon>
        <taxon>Lysobacteraceae</taxon>
        <taxon>Luteimonas</taxon>
    </lineage>
</organism>
<feature type="transmembrane region" description="Helical" evidence="1">
    <location>
        <begin position="6"/>
        <end position="31"/>
    </location>
</feature>
<feature type="transmembrane region" description="Helical" evidence="1">
    <location>
        <begin position="83"/>
        <end position="104"/>
    </location>
</feature>
<keyword evidence="1" id="KW-1133">Transmembrane helix</keyword>
<dbReference type="RefSeq" id="WP_137265516.1">
    <property type="nucleotide sequence ID" value="NZ_SZUA01000001.1"/>
</dbReference>
<gene>
    <name evidence="2" type="ORF">FCE95_03095</name>
</gene>
<feature type="transmembrane region" description="Helical" evidence="1">
    <location>
        <begin position="110"/>
        <end position="131"/>
    </location>
</feature>
<dbReference type="OrthoDB" id="5985965at2"/>
<sequence>MPTNAALVHYAVLTAMLAPAFFLTATASLLVSANNRLSRVIDRLRVVLKDLEDTTDPEYRGILEQRISIQRTRSILILRGSQLLYGAISCFVGTSLSIAADAVLDHRFGMLPTIMAVLGVLALFAASLCLARESTLAVSAINEEMDHRYAIARMRKREHQLDAEADKLAAD</sequence>
<dbReference type="Pfam" id="PF11026">
    <property type="entry name" value="DUF2721"/>
    <property type="match status" value="1"/>
</dbReference>
<name>A0A4U5JYI5_9GAMM</name>
<keyword evidence="1" id="KW-0812">Transmembrane</keyword>
<protein>
    <submittedName>
        <fullName evidence="2">DUF2721 domain-containing protein</fullName>
    </submittedName>
</protein>
<proteinExistence type="predicted"/>
<dbReference type="InterPro" id="IPR021279">
    <property type="entry name" value="DUF2721"/>
</dbReference>